<keyword evidence="2" id="KW-1185">Reference proteome</keyword>
<dbReference type="AlphaFoldDB" id="A0A8S1RDV5"/>
<protein>
    <submittedName>
        <fullName evidence="1">Uncharacterized protein</fullName>
    </submittedName>
</protein>
<organism evidence="1 2">
    <name type="scientific">Paramecium sonneborni</name>
    <dbReference type="NCBI Taxonomy" id="65129"/>
    <lineage>
        <taxon>Eukaryota</taxon>
        <taxon>Sar</taxon>
        <taxon>Alveolata</taxon>
        <taxon>Ciliophora</taxon>
        <taxon>Intramacronucleata</taxon>
        <taxon>Oligohymenophorea</taxon>
        <taxon>Peniculida</taxon>
        <taxon>Parameciidae</taxon>
        <taxon>Paramecium</taxon>
    </lineage>
</organism>
<dbReference type="Proteomes" id="UP000692954">
    <property type="component" value="Unassembled WGS sequence"/>
</dbReference>
<reference evidence="1" key="1">
    <citation type="submission" date="2021-01" db="EMBL/GenBank/DDBJ databases">
        <authorList>
            <consortium name="Genoscope - CEA"/>
            <person name="William W."/>
        </authorList>
    </citation>
    <scope>NUCLEOTIDE SEQUENCE</scope>
</reference>
<gene>
    <name evidence="1" type="ORF">PSON_ATCC_30995.1.T1570005</name>
</gene>
<sequence length="59" mass="7121">MLLQVSQKLFIYYTTLMINFRIEDQILSISNSILQCITMQYNVILQYYKIEQVLEISRL</sequence>
<evidence type="ECO:0000313" key="1">
    <source>
        <dbReference type="EMBL" id="CAD8125170.1"/>
    </source>
</evidence>
<evidence type="ECO:0000313" key="2">
    <source>
        <dbReference type="Proteomes" id="UP000692954"/>
    </source>
</evidence>
<dbReference type="EMBL" id="CAJJDN010000157">
    <property type="protein sequence ID" value="CAD8125170.1"/>
    <property type="molecule type" value="Genomic_DNA"/>
</dbReference>
<name>A0A8S1RDV5_9CILI</name>
<proteinExistence type="predicted"/>
<comment type="caution">
    <text evidence="1">The sequence shown here is derived from an EMBL/GenBank/DDBJ whole genome shotgun (WGS) entry which is preliminary data.</text>
</comment>
<accession>A0A8S1RDV5</accession>